<dbReference type="KEGG" id="kfa:Q73A0000_08470"/>
<sequence length="248" mass="28656">MLTNDSIDVFMLQKLQAKQARYLEAMKKGPNVLDISDISTQELKTSIITNPETRASIEIELIKKRLENEKNKYLADSAFVLRKYEDFTKVLAEVTKAEISYKRIKDYSTSTEDSNSDYWKNQLPFYQKTVDLAKAEVQKTITNLASKGVNVTAIEKQTQKTTDKISIIEAQIHELPITKDVLIIQYKEEKELQIKMKGNNDHVKDRELENRTLFKKDNSHTPTINVEKVNPPIYSDPICEHSRFAGRR</sequence>
<evidence type="ECO:0000313" key="1">
    <source>
        <dbReference type="EMBL" id="QOW10397.1"/>
    </source>
</evidence>
<reference evidence="1 2" key="1">
    <citation type="submission" date="2019-05" db="EMBL/GenBank/DDBJ databases">
        <title>Chryseobacterium sp. isolated from King George Island, maritime Antarctica.</title>
        <authorList>
            <person name="Peng X."/>
        </authorList>
    </citation>
    <scope>NUCLEOTIDE SEQUENCE [LARGE SCALE GENOMIC DNA]</scope>
    <source>
        <strain evidence="1 2">7-3A</strain>
    </source>
</reference>
<dbReference type="RefSeq" id="WP_193810563.1">
    <property type="nucleotide sequence ID" value="NZ_CP040442.1"/>
</dbReference>
<keyword evidence="2" id="KW-1185">Reference proteome</keyword>
<dbReference type="Proteomes" id="UP000594195">
    <property type="component" value="Chromosome"/>
</dbReference>
<organism evidence="1 2">
    <name type="scientific">Kaistella flava</name>
    <name type="common">ex Peng et al. 2021</name>
    <dbReference type="NCBI Taxonomy" id="2038776"/>
    <lineage>
        <taxon>Bacteria</taxon>
        <taxon>Pseudomonadati</taxon>
        <taxon>Bacteroidota</taxon>
        <taxon>Flavobacteriia</taxon>
        <taxon>Flavobacteriales</taxon>
        <taxon>Weeksellaceae</taxon>
        <taxon>Chryseobacterium group</taxon>
        <taxon>Kaistella</taxon>
    </lineage>
</organism>
<name>A0A7M2Y809_9FLAO</name>
<dbReference type="AlphaFoldDB" id="A0A7M2Y809"/>
<proteinExistence type="predicted"/>
<protein>
    <submittedName>
        <fullName evidence="1">Uncharacterized protein</fullName>
    </submittedName>
</protein>
<dbReference type="EMBL" id="CP040442">
    <property type="protein sequence ID" value="QOW10397.1"/>
    <property type="molecule type" value="Genomic_DNA"/>
</dbReference>
<accession>A0A7M2Y809</accession>
<gene>
    <name evidence="1" type="ORF">Q73A0000_08470</name>
</gene>
<evidence type="ECO:0000313" key="2">
    <source>
        <dbReference type="Proteomes" id="UP000594195"/>
    </source>
</evidence>